<sequence length="131" mass="13994">MYCLVRHRLWSHPRGDLIEASSPGYDERLPDFNNHLVVALSTVAGPHQGASGGAVTFPASISESVRGGVKDSTLLQREHRDGKLFLCQASATSFATPATNSGSPKRRKFGPHVPHQSDSAGTSAGRTNDEI</sequence>
<dbReference type="AlphaFoldDB" id="A0A9P5JWR1"/>
<dbReference type="Proteomes" id="UP000759537">
    <property type="component" value="Unassembled WGS sequence"/>
</dbReference>
<evidence type="ECO:0000313" key="2">
    <source>
        <dbReference type="EMBL" id="KAF8468613.1"/>
    </source>
</evidence>
<evidence type="ECO:0000256" key="1">
    <source>
        <dbReference type="SAM" id="MobiDB-lite"/>
    </source>
</evidence>
<dbReference type="EMBL" id="WHVB01000031">
    <property type="protein sequence ID" value="KAF8468613.1"/>
    <property type="molecule type" value="Genomic_DNA"/>
</dbReference>
<accession>A0A9P5JWR1</accession>
<name>A0A9P5JWR1_9AGAM</name>
<comment type="caution">
    <text evidence="2">The sequence shown here is derived from an EMBL/GenBank/DDBJ whole genome shotgun (WGS) entry which is preliminary data.</text>
</comment>
<evidence type="ECO:0000313" key="3">
    <source>
        <dbReference type="Proteomes" id="UP000759537"/>
    </source>
</evidence>
<protein>
    <submittedName>
        <fullName evidence="2">Uncharacterized protein</fullName>
    </submittedName>
</protein>
<gene>
    <name evidence="2" type="ORF">DFH94DRAFT_847988</name>
</gene>
<organism evidence="2 3">
    <name type="scientific">Russula ochroleuca</name>
    <dbReference type="NCBI Taxonomy" id="152965"/>
    <lineage>
        <taxon>Eukaryota</taxon>
        <taxon>Fungi</taxon>
        <taxon>Dikarya</taxon>
        <taxon>Basidiomycota</taxon>
        <taxon>Agaricomycotina</taxon>
        <taxon>Agaricomycetes</taxon>
        <taxon>Russulales</taxon>
        <taxon>Russulaceae</taxon>
        <taxon>Russula</taxon>
    </lineage>
</organism>
<dbReference type="OrthoDB" id="2966751at2759"/>
<proteinExistence type="predicted"/>
<reference evidence="2" key="1">
    <citation type="submission" date="2019-10" db="EMBL/GenBank/DDBJ databases">
        <authorList>
            <consortium name="DOE Joint Genome Institute"/>
            <person name="Kuo A."/>
            <person name="Miyauchi S."/>
            <person name="Kiss E."/>
            <person name="Drula E."/>
            <person name="Kohler A."/>
            <person name="Sanchez-Garcia M."/>
            <person name="Andreopoulos B."/>
            <person name="Barry K.W."/>
            <person name="Bonito G."/>
            <person name="Buee M."/>
            <person name="Carver A."/>
            <person name="Chen C."/>
            <person name="Cichocki N."/>
            <person name="Clum A."/>
            <person name="Culley D."/>
            <person name="Crous P.W."/>
            <person name="Fauchery L."/>
            <person name="Girlanda M."/>
            <person name="Hayes R."/>
            <person name="Keri Z."/>
            <person name="LaButti K."/>
            <person name="Lipzen A."/>
            <person name="Lombard V."/>
            <person name="Magnuson J."/>
            <person name="Maillard F."/>
            <person name="Morin E."/>
            <person name="Murat C."/>
            <person name="Nolan M."/>
            <person name="Ohm R."/>
            <person name="Pangilinan J."/>
            <person name="Pereira M."/>
            <person name="Perotto S."/>
            <person name="Peter M."/>
            <person name="Riley R."/>
            <person name="Sitrit Y."/>
            <person name="Stielow B."/>
            <person name="Szollosi G."/>
            <person name="Zifcakova L."/>
            <person name="Stursova M."/>
            <person name="Spatafora J.W."/>
            <person name="Tedersoo L."/>
            <person name="Vaario L.-M."/>
            <person name="Yamada A."/>
            <person name="Yan M."/>
            <person name="Wang P."/>
            <person name="Xu J."/>
            <person name="Bruns T."/>
            <person name="Baldrian P."/>
            <person name="Vilgalys R."/>
            <person name="Henrissat B."/>
            <person name="Grigoriev I.V."/>
            <person name="Hibbett D."/>
            <person name="Nagy L.G."/>
            <person name="Martin F.M."/>
        </authorList>
    </citation>
    <scope>NUCLEOTIDE SEQUENCE</scope>
    <source>
        <strain evidence="2">Prilba</strain>
    </source>
</reference>
<feature type="region of interest" description="Disordered" evidence="1">
    <location>
        <begin position="95"/>
        <end position="131"/>
    </location>
</feature>
<reference evidence="2" key="2">
    <citation type="journal article" date="2020" name="Nat. Commun.">
        <title>Large-scale genome sequencing of mycorrhizal fungi provides insights into the early evolution of symbiotic traits.</title>
        <authorList>
            <person name="Miyauchi S."/>
            <person name="Kiss E."/>
            <person name="Kuo A."/>
            <person name="Drula E."/>
            <person name="Kohler A."/>
            <person name="Sanchez-Garcia M."/>
            <person name="Morin E."/>
            <person name="Andreopoulos B."/>
            <person name="Barry K.W."/>
            <person name="Bonito G."/>
            <person name="Buee M."/>
            <person name="Carver A."/>
            <person name="Chen C."/>
            <person name="Cichocki N."/>
            <person name="Clum A."/>
            <person name="Culley D."/>
            <person name="Crous P.W."/>
            <person name="Fauchery L."/>
            <person name="Girlanda M."/>
            <person name="Hayes R.D."/>
            <person name="Keri Z."/>
            <person name="LaButti K."/>
            <person name="Lipzen A."/>
            <person name="Lombard V."/>
            <person name="Magnuson J."/>
            <person name="Maillard F."/>
            <person name="Murat C."/>
            <person name="Nolan M."/>
            <person name="Ohm R.A."/>
            <person name="Pangilinan J."/>
            <person name="Pereira M.F."/>
            <person name="Perotto S."/>
            <person name="Peter M."/>
            <person name="Pfister S."/>
            <person name="Riley R."/>
            <person name="Sitrit Y."/>
            <person name="Stielow J.B."/>
            <person name="Szollosi G."/>
            <person name="Zifcakova L."/>
            <person name="Stursova M."/>
            <person name="Spatafora J.W."/>
            <person name="Tedersoo L."/>
            <person name="Vaario L.M."/>
            <person name="Yamada A."/>
            <person name="Yan M."/>
            <person name="Wang P."/>
            <person name="Xu J."/>
            <person name="Bruns T."/>
            <person name="Baldrian P."/>
            <person name="Vilgalys R."/>
            <person name="Dunand C."/>
            <person name="Henrissat B."/>
            <person name="Grigoriev I.V."/>
            <person name="Hibbett D."/>
            <person name="Nagy L.G."/>
            <person name="Martin F.M."/>
        </authorList>
    </citation>
    <scope>NUCLEOTIDE SEQUENCE</scope>
    <source>
        <strain evidence="2">Prilba</strain>
    </source>
</reference>
<feature type="compositionally biased region" description="Polar residues" evidence="1">
    <location>
        <begin position="116"/>
        <end position="131"/>
    </location>
</feature>
<keyword evidence="3" id="KW-1185">Reference proteome</keyword>